<dbReference type="CDD" id="cd09272">
    <property type="entry name" value="RNase_HI_RT_Ty1"/>
    <property type="match status" value="1"/>
</dbReference>
<dbReference type="AlphaFoldDB" id="A0AAP0MKX0"/>
<dbReference type="InterPro" id="IPR043502">
    <property type="entry name" value="DNA/RNA_pol_sf"/>
</dbReference>
<keyword evidence="1" id="KW-0812">Transmembrane</keyword>
<evidence type="ECO:0000259" key="3">
    <source>
        <dbReference type="Pfam" id="PF13962"/>
    </source>
</evidence>
<evidence type="ECO:0000259" key="2">
    <source>
        <dbReference type="Pfam" id="PF07727"/>
    </source>
</evidence>
<keyword evidence="1" id="KW-0472">Membrane</keyword>
<organism evidence="4 5">
    <name type="scientific">Citrus x changshan-huyou</name>
    <dbReference type="NCBI Taxonomy" id="2935761"/>
    <lineage>
        <taxon>Eukaryota</taxon>
        <taxon>Viridiplantae</taxon>
        <taxon>Streptophyta</taxon>
        <taxon>Embryophyta</taxon>
        <taxon>Tracheophyta</taxon>
        <taxon>Spermatophyta</taxon>
        <taxon>Magnoliopsida</taxon>
        <taxon>eudicotyledons</taxon>
        <taxon>Gunneridae</taxon>
        <taxon>Pentapetalae</taxon>
        <taxon>rosids</taxon>
        <taxon>malvids</taxon>
        <taxon>Sapindales</taxon>
        <taxon>Rutaceae</taxon>
        <taxon>Aurantioideae</taxon>
        <taxon>Citrus</taxon>
    </lineage>
</organism>
<evidence type="ECO:0000313" key="4">
    <source>
        <dbReference type="EMBL" id="KAK9213967.1"/>
    </source>
</evidence>
<feature type="domain" description="Reverse transcriptase Ty1/copia-type" evidence="2">
    <location>
        <begin position="11"/>
        <end position="140"/>
    </location>
</feature>
<accession>A0AAP0MKX0</accession>
<dbReference type="Proteomes" id="UP001428341">
    <property type="component" value="Unassembled WGS sequence"/>
</dbReference>
<feature type="transmembrane region" description="Helical" evidence="1">
    <location>
        <begin position="504"/>
        <end position="527"/>
    </location>
</feature>
<keyword evidence="5" id="KW-1185">Reference proteome</keyword>
<dbReference type="EMBL" id="JBCGBO010000003">
    <property type="protein sequence ID" value="KAK9213967.1"/>
    <property type="molecule type" value="Genomic_DNA"/>
</dbReference>
<dbReference type="InterPro" id="IPR013103">
    <property type="entry name" value="RVT_2"/>
</dbReference>
<feature type="transmembrane region" description="Helical" evidence="1">
    <location>
        <begin position="469"/>
        <end position="492"/>
    </location>
</feature>
<dbReference type="PANTHER" id="PTHR11439">
    <property type="entry name" value="GAG-POL-RELATED RETROTRANSPOSON"/>
    <property type="match status" value="1"/>
</dbReference>
<evidence type="ECO:0008006" key="6">
    <source>
        <dbReference type="Google" id="ProtNLM"/>
    </source>
</evidence>
<dbReference type="Pfam" id="PF07727">
    <property type="entry name" value="RVT_2"/>
    <property type="match status" value="1"/>
</dbReference>
<evidence type="ECO:0000313" key="5">
    <source>
        <dbReference type="Proteomes" id="UP001428341"/>
    </source>
</evidence>
<evidence type="ECO:0000256" key="1">
    <source>
        <dbReference type="SAM" id="Phobius"/>
    </source>
</evidence>
<dbReference type="InterPro" id="IPR026961">
    <property type="entry name" value="PGG_dom"/>
</dbReference>
<proteinExistence type="predicted"/>
<reference evidence="4 5" key="1">
    <citation type="submission" date="2024-05" db="EMBL/GenBank/DDBJ databases">
        <title>Haplotype-resolved chromosome-level genome assembly of Huyou (Citrus changshanensis).</title>
        <authorList>
            <person name="Miao C."/>
            <person name="Chen W."/>
            <person name="Wu Y."/>
            <person name="Wang L."/>
            <person name="Zhao S."/>
            <person name="Grierson D."/>
            <person name="Xu C."/>
            <person name="Chen K."/>
        </authorList>
    </citation>
    <scope>NUCLEOTIDE SEQUENCE [LARGE SCALE GENOMIC DNA]</scope>
    <source>
        <strain evidence="4">01-14</strain>
        <tissue evidence="4">Leaf</tissue>
    </source>
</reference>
<sequence length="545" mass="61796">MRDEYEALIRNKTWSLVSSSAEHKVVGNKWVFRVKQNSDGSIVKYKARLVAKGFQQTEGVDYFETFSPVVKSSTVRIILSLAAMHKWTIRQVDVNNAFLNGELTEDVYMCQLEGFVDLQKPNYVCKLKKALYGLKQAPRACKVFALKDLGKLSCFPGIEVSDVAEDIYLSQRKYIRDLLSKADMLECKGCNTSMYLVLTRPEITYAVNKLSQYVSAPTLQHVIACKRVLRYLKETENYGLKFSTEGEMKLSSYTDADWSFDIDDRKSTECEYRALATASAKISWIQSLFGELGIECVSIPTILCDNVSVIELAKNPIYHSRTKHIELDMHFIRDKVLTKELEIRYIPSKEHIADILTKPLTFIHFNYFRAKLNVQACPLSLRGDVKEAHVAVKKSSSAGTKVSTSNSFKNYAWGSSKNAKGGAVEKLVHHFLKKVQNIDGKTAQDIFIEQHKDFLENSEKWMKYTSNSCMVVTALIATMMFATACTVPGGNIESGNPIFLRDKLFMVFAISYALGFIFTSTPLLVFVSIQIAQYAEKDCWDYMLF</sequence>
<keyword evidence="1" id="KW-1133">Transmembrane helix</keyword>
<name>A0AAP0MKX0_9ROSI</name>
<dbReference type="Pfam" id="PF13962">
    <property type="entry name" value="PGG"/>
    <property type="match status" value="1"/>
</dbReference>
<gene>
    <name evidence="4" type="ORF">WN944_005953</name>
</gene>
<dbReference type="SUPFAM" id="SSF56672">
    <property type="entry name" value="DNA/RNA polymerases"/>
    <property type="match status" value="1"/>
</dbReference>
<protein>
    <recommendedName>
        <fullName evidence="6">PGG domain-containing protein</fullName>
    </recommendedName>
</protein>
<comment type="caution">
    <text evidence="4">The sequence shown here is derived from an EMBL/GenBank/DDBJ whole genome shotgun (WGS) entry which is preliminary data.</text>
</comment>
<feature type="domain" description="PGG" evidence="3">
    <location>
        <begin position="459"/>
        <end position="531"/>
    </location>
</feature>
<dbReference type="PANTHER" id="PTHR11439:SF467">
    <property type="entry name" value="INTEGRASE CATALYTIC DOMAIN-CONTAINING PROTEIN"/>
    <property type="match status" value="1"/>
</dbReference>